<dbReference type="CDD" id="cd11660">
    <property type="entry name" value="SANT_TRF"/>
    <property type="match status" value="1"/>
</dbReference>
<feature type="region of interest" description="Disordered" evidence="4">
    <location>
        <begin position="325"/>
        <end position="344"/>
    </location>
</feature>
<dbReference type="OrthoDB" id="3366990at2759"/>
<evidence type="ECO:0000313" key="7">
    <source>
        <dbReference type="Proteomes" id="UP000014074"/>
    </source>
</evidence>
<dbReference type="PROSITE" id="PS51294">
    <property type="entry name" value="HTH_MYB"/>
    <property type="match status" value="1"/>
</dbReference>
<keyword evidence="2" id="KW-0539">Nucleus</keyword>
<dbReference type="InterPro" id="IPR013867">
    <property type="entry name" value="Telomere_rpt-bd_fac_dimer_dom"/>
</dbReference>
<dbReference type="Pfam" id="PF08558">
    <property type="entry name" value="TRF"/>
    <property type="match status" value="1"/>
</dbReference>
<accession>R8BWB4</accession>
<feature type="domain" description="HTH myb-type" evidence="5">
    <location>
        <begin position="339"/>
        <end position="391"/>
    </location>
</feature>
<dbReference type="GO" id="GO:0003691">
    <property type="term" value="F:double-stranded telomeric DNA binding"/>
    <property type="evidence" value="ECO:0007669"/>
    <property type="project" value="TreeGrafter"/>
</dbReference>
<dbReference type="PANTHER" id="PTHR47807:SF1">
    <property type="entry name" value="PROTEIN TBF1"/>
    <property type="match status" value="1"/>
</dbReference>
<evidence type="ECO:0000256" key="2">
    <source>
        <dbReference type="ARBA" id="ARBA00023242"/>
    </source>
</evidence>
<keyword evidence="3" id="KW-0131">Cell cycle</keyword>
<dbReference type="InterPro" id="IPR052833">
    <property type="entry name" value="Telomeric_DNA-bd_trans-reg"/>
</dbReference>
<evidence type="ECO:0000313" key="6">
    <source>
        <dbReference type="EMBL" id="EOO03599.1"/>
    </source>
</evidence>
<dbReference type="RefSeq" id="XP_007911644.1">
    <property type="nucleotide sequence ID" value="XM_007913453.1"/>
</dbReference>
<dbReference type="PANTHER" id="PTHR47807">
    <property type="entry name" value="PROTEIN TBF1"/>
    <property type="match status" value="1"/>
</dbReference>
<dbReference type="GO" id="GO:0042803">
    <property type="term" value="F:protein homodimerization activity"/>
    <property type="evidence" value="ECO:0007669"/>
    <property type="project" value="InterPro"/>
</dbReference>
<gene>
    <name evidence="6" type="ORF">UCRPA7_862</name>
</gene>
<proteinExistence type="predicted"/>
<evidence type="ECO:0000256" key="3">
    <source>
        <dbReference type="ARBA" id="ARBA00023306"/>
    </source>
</evidence>
<organism evidence="6 7">
    <name type="scientific">Phaeoacremonium minimum (strain UCR-PA7)</name>
    <name type="common">Esca disease fungus</name>
    <name type="synonym">Togninia minima</name>
    <dbReference type="NCBI Taxonomy" id="1286976"/>
    <lineage>
        <taxon>Eukaryota</taxon>
        <taxon>Fungi</taxon>
        <taxon>Dikarya</taxon>
        <taxon>Ascomycota</taxon>
        <taxon>Pezizomycotina</taxon>
        <taxon>Sordariomycetes</taxon>
        <taxon>Sordariomycetidae</taxon>
        <taxon>Togniniales</taxon>
        <taxon>Togniniaceae</taxon>
        <taxon>Phaeoacremonium</taxon>
    </lineage>
</organism>
<dbReference type="InterPro" id="IPR009057">
    <property type="entry name" value="Homeodomain-like_sf"/>
</dbReference>
<dbReference type="EMBL" id="KB932817">
    <property type="protein sequence ID" value="EOO03599.1"/>
    <property type="molecule type" value="Genomic_DNA"/>
</dbReference>
<dbReference type="KEGG" id="tmn:UCRPA7_862"/>
<protein>
    <submittedName>
        <fullName evidence="6">Putative myb dna binding protein</fullName>
    </submittedName>
</protein>
<dbReference type="GO" id="GO:0010833">
    <property type="term" value="P:telomere maintenance via telomere lengthening"/>
    <property type="evidence" value="ECO:0007669"/>
    <property type="project" value="TreeGrafter"/>
</dbReference>
<dbReference type="Pfam" id="PF00249">
    <property type="entry name" value="Myb_DNA-binding"/>
    <property type="match status" value="1"/>
</dbReference>
<sequence length="436" mass="47823">MAEMHEQFLKTFIPEGGAITEELARVYLSQKTQSYLAYAKVIDDTNEARAHLLNRFFPASLEGTLKHLHSEAQLRIPEADFVAPFKAMRTLLQTDGNVSEKRKALEEKYPFAGFLDELSSYMRANMTGTLEYADSHGINVPVIEEPDLGDDGEDRFDETEADSLAAALQAASNVFADANHKAQGVETNGTDHSALSDSLGLGKLLQESLQGQLAAQGEQGSVANGDNVFESKGLASLLFEKLGGGYEGDFSGNQAQASMAQAANAQMYNSPYGTQFNPQQQYYAYQQPMQQQQGSGQETADGLPPTQSLPTSVLYERARQAAVAKSSAHARREGLHSTRRPWTPEEEKALMAGLDMVKGPHWSQILQLFGQNGTLSDILKDRTQVQLKDKARNLKLFFLKTNSEMPYYLQHRATYSIYGTYTTSAIGPTGGEGRAP</sequence>
<evidence type="ECO:0000259" key="5">
    <source>
        <dbReference type="PROSITE" id="PS51294"/>
    </source>
</evidence>
<keyword evidence="7" id="KW-1185">Reference proteome</keyword>
<dbReference type="FunFam" id="1.10.10.60:FF:000137">
    <property type="entry name" value="MYB DNA binding protein"/>
    <property type="match status" value="1"/>
</dbReference>
<keyword evidence="1" id="KW-0238">DNA-binding</keyword>
<dbReference type="InterPro" id="IPR001005">
    <property type="entry name" value="SANT/Myb"/>
</dbReference>
<feature type="compositionally biased region" description="Basic and acidic residues" evidence="4">
    <location>
        <begin position="330"/>
        <end position="344"/>
    </location>
</feature>
<feature type="region of interest" description="Disordered" evidence="4">
    <location>
        <begin position="287"/>
        <end position="307"/>
    </location>
</feature>
<reference evidence="7" key="1">
    <citation type="journal article" date="2013" name="Genome Announc.">
        <title>Draft genome sequence of the ascomycete Phaeoacremonium aleophilum strain UCR-PA7, a causal agent of the esca disease complex in grapevines.</title>
        <authorList>
            <person name="Blanco-Ulate B."/>
            <person name="Rolshausen P."/>
            <person name="Cantu D."/>
        </authorList>
    </citation>
    <scope>NUCLEOTIDE SEQUENCE [LARGE SCALE GENOMIC DNA]</scope>
    <source>
        <strain evidence="7">UCR-PA7</strain>
    </source>
</reference>
<dbReference type="AlphaFoldDB" id="R8BWB4"/>
<dbReference type="Gene3D" id="1.10.10.60">
    <property type="entry name" value="Homeodomain-like"/>
    <property type="match status" value="1"/>
</dbReference>
<name>R8BWB4_PHAM7</name>
<evidence type="ECO:0000256" key="4">
    <source>
        <dbReference type="SAM" id="MobiDB-lite"/>
    </source>
</evidence>
<dbReference type="GeneID" id="19329489"/>
<dbReference type="eggNOG" id="ENOG502QRT9">
    <property type="taxonomic scope" value="Eukaryota"/>
</dbReference>
<dbReference type="InterPro" id="IPR017930">
    <property type="entry name" value="Myb_dom"/>
</dbReference>
<evidence type="ECO:0000256" key="1">
    <source>
        <dbReference type="ARBA" id="ARBA00023125"/>
    </source>
</evidence>
<dbReference type="Proteomes" id="UP000014074">
    <property type="component" value="Unassembled WGS sequence"/>
</dbReference>
<dbReference type="SUPFAM" id="SSF46689">
    <property type="entry name" value="Homeodomain-like"/>
    <property type="match status" value="1"/>
</dbReference>
<dbReference type="HOGENOM" id="CLU_628793_0_0_1"/>
<dbReference type="SMART" id="SM00717">
    <property type="entry name" value="SANT"/>
    <property type="match status" value="1"/>
</dbReference>